<dbReference type="EMBL" id="VSSQ01075445">
    <property type="protein sequence ID" value="MPN26043.1"/>
    <property type="molecule type" value="Genomic_DNA"/>
</dbReference>
<feature type="transmembrane region" description="Helical" evidence="1">
    <location>
        <begin position="19"/>
        <end position="44"/>
    </location>
</feature>
<sequence>MGHHAAANLFQCFIAYSTIIIRCFGFFEKPFIAVYVLFGMVCLFRMDKPIIISKLNAVREAFKLIFRIKYLRKIHFGRITVPHFNGMQIKFRIV</sequence>
<organism evidence="2">
    <name type="scientific">bioreactor metagenome</name>
    <dbReference type="NCBI Taxonomy" id="1076179"/>
    <lineage>
        <taxon>unclassified sequences</taxon>
        <taxon>metagenomes</taxon>
        <taxon>ecological metagenomes</taxon>
    </lineage>
</organism>
<protein>
    <submittedName>
        <fullName evidence="2">Uncharacterized protein</fullName>
    </submittedName>
</protein>
<comment type="caution">
    <text evidence="2">The sequence shown here is derived from an EMBL/GenBank/DDBJ whole genome shotgun (WGS) entry which is preliminary data.</text>
</comment>
<keyword evidence="1" id="KW-1133">Transmembrane helix</keyword>
<dbReference type="AlphaFoldDB" id="A0A645GQU1"/>
<accession>A0A645GQU1</accession>
<gene>
    <name evidence="2" type="ORF">SDC9_173465</name>
</gene>
<reference evidence="2" key="1">
    <citation type="submission" date="2019-08" db="EMBL/GenBank/DDBJ databases">
        <authorList>
            <person name="Kucharzyk K."/>
            <person name="Murdoch R.W."/>
            <person name="Higgins S."/>
            <person name="Loffler F."/>
        </authorList>
    </citation>
    <scope>NUCLEOTIDE SEQUENCE</scope>
</reference>
<evidence type="ECO:0000256" key="1">
    <source>
        <dbReference type="SAM" id="Phobius"/>
    </source>
</evidence>
<keyword evidence="1" id="KW-0812">Transmembrane</keyword>
<keyword evidence="1" id="KW-0472">Membrane</keyword>
<name>A0A645GQU1_9ZZZZ</name>
<evidence type="ECO:0000313" key="2">
    <source>
        <dbReference type="EMBL" id="MPN26043.1"/>
    </source>
</evidence>
<proteinExistence type="predicted"/>